<name>A0A0E9VCN1_ANGAN</name>
<dbReference type="AlphaFoldDB" id="A0A0E9VCN1"/>
<evidence type="ECO:0000313" key="1">
    <source>
        <dbReference type="EMBL" id="JAH74973.1"/>
    </source>
</evidence>
<organism evidence="1">
    <name type="scientific">Anguilla anguilla</name>
    <name type="common">European freshwater eel</name>
    <name type="synonym">Muraena anguilla</name>
    <dbReference type="NCBI Taxonomy" id="7936"/>
    <lineage>
        <taxon>Eukaryota</taxon>
        <taxon>Metazoa</taxon>
        <taxon>Chordata</taxon>
        <taxon>Craniata</taxon>
        <taxon>Vertebrata</taxon>
        <taxon>Euteleostomi</taxon>
        <taxon>Actinopterygii</taxon>
        <taxon>Neopterygii</taxon>
        <taxon>Teleostei</taxon>
        <taxon>Anguilliformes</taxon>
        <taxon>Anguillidae</taxon>
        <taxon>Anguilla</taxon>
    </lineage>
</organism>
<accession>A0A0E9VCN1</accession>
<protein>
    <submittedName>
        <fullName evidence="1">Uncharacterized protein</fullName>
    </submittedName>
</protein>
<reference evidence="1" key="2">
    <citation type="journal article" date="2015" name="Fish Shellfish Immunol.">
        <title>Early steps in the European eel (Anguilla anguilla)-Vibrio vulnificus interaction in the gills: Role of the RtxA13 toxin.</title>
        <authorList>
            <person name="Callol A."/>
            <person name="Pajuelo D."/>
            <person name="Ebbesson L."/>
            <person name="Teles M."/>
            <person name="MacKenzie S."/>
            <person name="Amaro C."/>
        </authorList>
    </citation>
    <scope>NUCLEOTIDE SEQUENCE</scope>
</reference>
<proteinExistence type="predicted"/>
<dbReference type="EMBL" id="GBXM01033604">
    <property type="protein sequence ID" value="JAH74973.1"/>
    <property type="molecule type" value="Transcribed_RNA"/>
</dbReference>
<sequence length="26" mass="2878">MTETRCSSQGIHSSGYIEHVIHCNST</sequence>
<reference evidence="1" key="1">
    <citation type="submission" date="2014-11" db="EMBL/GenBank/DDBJ databases">
        <authorList>
            <person name="Amaro Gonzalez C."/>
        </authorList>
    </citation>
    <scope>NUCLEOTIDE SEQUENCE</scope>
</reference>